<feature type="domain" description="Bacteriophage tail tape measure C-terminal" evidence="2">
    <location>
        <begin position="772"/>
        <end position="846"/>
    </location>
</feature>
<organism evidence="3 4">
    <name type="scientific">Pseudomonas solani</name>
    <dbReference type="NCBI Taxonomy" id="2731552"/>
    <lineage>
        <taxon>Bacteria</taxon>
        <taxon>Pseudomonadati</taxon>
        <taxon>Pseudomonadota</taxon>
        <taxon>Gammaproteobacteria</taxon>
        <taxon>Pseudomonadales</taxon>
        <taxon>Pseudomonadaceae</taxon>
        <taxon>Pseudomonas</taxon>
    </lineage>
</organism>
<dbReference type="Pfam" id="PF06791">
    <property type="entry name" value="TMP_2"/>
    <property type="match status" value="1"/>
</dbReference>
<sequence>MTTPSLASLGIRVDSADAAEAAENLDRLTTAGAGAEQATKRVGESAEAAAARIKAMVAASLESSDYAKTLSTNLEAAAGSMARVSKESTDWARFQGEMVNRGRALAMSEERVAAQTAKASGAFTDQAADLQKLLGQIDPTVAAYGRLDDMQERLGRFKAAGVLSPAEFADYSARIDQSRAALGQFDDKLAKTGMTAKATAAALRNVPAQLTDIVVSLQAGQSPLTVFLQQGGQLKDMFGGIGPAARALGGYILGLVNPYTLAAAAVGALALAYYQGSEEQDKFRISLESTGNAAGTTVDQLASMAQRVGDTVGTTGKASAVLAELAGTGKVTSDVFERLATSAVAWEKAGVQSASATVAEFAKLGEDPVKGVLELNDKYNFLTASVFEQIRALQEEGDTIGASRVAWAELSDTFNERAGRIQENLGGIERGWQGITDTAKGAWDAMLDIGRPDTLDDKIGWIDNRLAAIAGGDSVGWFKDRDQVINQLREERDMLVSRKEAEKENAELDSYWAKVRREGHKAYEDIQKTLESTASKQQKLQKALLDSQLKINKARAANYQITAEEEAALEKQLREKYKERTPRTRAVREDAGDARISAIARENAALTEQLSSTEKLSTAERALAKFNQEIADLKERHILTAQQKQVLASEDEIRTEIQKQVVLQEQLRLRSEAIKLASYQASLDAQQSQAQDGMRLQLAGIGMGDQARQRAQEALRIQQDFEQQSRRLQEQFNQGQISQGLYDQETEALRSALDQRLAMQEDYYEKLDAAQGDWTNGVRAGFETYMESARDAAGQAKSFVTSSFSTMEDAITQFAVTGKMSFADFTKSILADLARIAARQAVTGIFSSIASSAIGSMVGGYFGGGAAAGSTSAGATTSGYTGSSFDNWVAGQRAGGGDVAPNSLYQVNELGPELLNQNGKTYLMTGEQGGSITPLGRGGAGMATAAGGVNVSISAPVTVITQDRTAQGGELDQQAMAANLQSQFKAVAEKVVADSWRSGGTSWRNVNGRA</sequence>
<evidence type="ECO:0000313" key="3">
    <source>
        <dbReference type="EMBL" id="BCD88063.1"/>
    </source>
</evidence>
<dbReference type="EMBL" id="AP023081">
    <property type="protein sequence ID" value="BCD88063.1"/>
    <property type="molecule type" value="Genomic_DNA"/>
</dbReference>
<dbReference type="RefSeq" id="WP_265168254.1">
    <property type="nucleotide sequence ID" value="NZ_AP023081.1"/>
</dbReference>
<feature type="domain" description="Bacteriophage tail tape measure N-terminal" evidence="1">
    <location>
        <begin position="189"/>
        <end position="391"/>
    </location>
</feature>
<accession>A0ABM7LEI9</accession>
<dbReference type="Pfam" id="PF24622">
    <property type="entry name" value="TMP_4"/>
    <property type="match status" value="1"/>
</dbReference>
<name>A0ABM7LEI9_9PSED</name>
<evidence type="ECO:0000259" key="1">
    <source>
        <dbReference type="Pfam" id="PF06791"/>
    </source>
</evidence>
<evidence type="ECO:0008006" key="5">
    <source>
        <dbReference type="Google" id="ProtNLM"/>
    </source>
</evidence>
<dbReference type="InterPro" id="IPR006431">
    <property type="entry name" value="Phage_tape_meas_C"/>
</dbReference>
<protein>
    <recommendedName>
        <fullName evidence="5">Phage tail tape measure protein</fullName>
    </recommendedName>
</protein>
<reference evidence="3" key="1">
    <citation type="submission" date="2020-05" db="EMBL/GenBank/DDBJ databases">
        <title>Complete genome sequence of Pseudomonas sp. Sm006.</title>
        <authorList>
            <person name="Takeuchi K."/>
            <person name="Someya N."/>
        </authorList>
    </citation>
    <scope>NUCLEOTIDE SEQUENCE</scope>
    <source>
        <strain evidence="3">Sm006</strain>
    </source>
</reference>
<proteinExistence type="predicted"/>
<dbReference type="NCBIfam" id="TIGR01541">
    <property type="entry name" value="tape_meas_lam_C"/>
    <property type="match status" value="1"/>
</dbReference>
<evidence type="ECO:0000259" key="2">
    <source>
        <dbReference type="Pfam" id="PF09718"/>
    </source>
</evidence>
<keyword evidence="4" id="KW-1185">Reference proteome</keyword>
<dbReference type="Proteomes" id="UP001064896">
    <property type="component" value="Chromosome"/>
</dbReference>
<dbReference type="InterPro" id="IPR009628">
    <property type="entry name" value="Phage_tape_measure_N"/>
</dbReference>
<gene>
    <name evidence="3" type="ORF">PSm6_44700</name>
</gene>
<evidence type="ECO:0000313" key="4">
    <source>
        <dbReference type="Proteomes" id="UP001064896"/>
    </source>
</evidence>
<dbReference type="Pfam" id="PF09718">
    <property type="entry name" value="Tape_meas_lam_C"/>
    <property type="match status" value="1"/>
</dbReference>